<dbReference type="EMBL" id="JACAZH010000004">
    <property type="protein sequence ID" value="KAF7370030.1"/>
    <property type="molecule type" value="Genomic_DNA"/>
</dbReference>
<dbReference type="OrthoDB" id="3120463at2759"/>
<dbReference type="Proteomes" id="UP000623467">
    <property type="component" value="Unassembled WGS sequence"/>
</dbReference>
<evidence type="ECO:0000313" key="3">
    <source>
        <dbReference type="Proteomes" id="UP000623467"/>
    </source>
</evidence>
<organism evidence="2 3">
    <name type="scientific">Mycena sanguinolenta</name>
    <dbReference type="NCBI Taxonomy" id="230812"/>
    <lineage>
        <taxon>Eukaryota</taxon>
        <taxon>Fungi</taxon>
        <taxon>Dikarya</taxon>
        <taxon>Basidiomycota</taxon>
        <taxon>Agaricomycotina</taxon>
        <taxon>Agaricomycetes</taxon>
        <taxon>Agaricomycetidae</taxon>
        <taxon>Agaricales</taxon>
        <taxon>Marasmiineae</taxon>
        <taxon>Mycenaceae</taxon>
        <taxon>Mycena</taxon>
    </lineage>
</organism>
<comment type="caution">
    <text evidence="2">The sequence shown here is derived from an EMBL/GenBank/DDBJ whole genome shotgun (WGS) entry which is preliminary data.</text>
</comment>
<name>A0A8H7DD53_9AGAR</name>
<protein>
    <submittedName>
        <fullName evidence="2">Uncharacterized protein</fullName>
    </submittedName>
</protein>
<sequence>MTSPAPSASSRASSLVRAALGTPTPTPACPAACPAARPSTPGGYTTCPYDLDSLATPNQRPIYRTFGLGGTPTVTDGSSRPPTVVNHGTPTVLDGASPTIVKSPSEDGHSRHTRLIDPISMPLMPTQISIHQDVQGGDVDVFGPVRRIRSHPQRCADADLAAHVRRIRTALWVKHIRAYAAFTQEDHGRTEWADV</sequence>
<evidence type="ECO:0000313" key="2">
    <source>
        <dbReference type="EMBL" id="KAF7370030.1"/>
    </source>
</evidence>
<dbReference type="AlphaFoldDB" id="A0A8H7DD53"/>
<feature type="region of interest" description="Disordered" evidence="1">
    <location>
        <begin position="88"/>
        <end position="111"/>
    </location>
</feature>
<gene>
    <name evidence="2" type="ORF">MSAN_00633000</name>
</gene>
<evidence type="ECO:0000256" key="1">
    <source>
        <dbReference type="SAM" id="MobiDB-lite"/>
    </source>
</evidence>
<accession>A0A8H7DD53</accession>
<keyword evidence="3" id="KW-1185">Reference proteome</keyword>
<proteinExistence type="predicted"/>
<reference evidence="2" key="1">
    <citation type="submission" date="2020-05" db="EMBL/GenBank/DDBJ databases">
        <title>Mycena genomes resolve the evolution of fungal bioluminescence.</title>
        <authorList>
            <person name="Tsai I.J."/>
        </authorList>
    </citation>
    <scope>NUCLEOTIDE SEQUENCE</scope>
    <source>
        <strain evidence="2">160909Yilan</strain>
    </source>
</reference>